<dbReference type="PROSITE" id="PS00678">
    <property type="entry name" value="WD_REPEATS_1"/>
    <property type="match status" value="1"/>
</dbReference>
<evidence type="ECO:0000259" key="7">
    <source>
        <dbReference type="Pfam" id="PF12265"/>
    </source>
</evidence>
<dbReference type="GO" id="GO:0005730">
    <property type="term" value="C:nucleolus"/>
    <property type="evidence" value="ECO:0007669"/>
    <property type="project" value="TreeGrafter"/>
</dbReference>
<dbReference type="EMBL" id="QEAN01000334">
    <property type="protein sequence ID" value="TPX39887.1"/>
    <property type="molecule type" value="Genomic_DNA"/>
</dbReference>
<evidence type="ECO:0000256" key="6">
    <source>
        <dbReference type="SAM" id="MobiDB-lite"/>
    </source>
</evidence>
<reference evidence="10 11" key="1">
    <citation type="journal article" date="2019" name="Sci. Rep.">
        <title>Comparative genomics of chytrid fungi reveal insights into the obligate biotrophic and pathogenic lifestyle of Synchytrium endobioticum.</title>
        <authorList>
            <person name="van de Vossenberg B.T.L.H."/>
            <person name="Warris S."/>
            <person name="Nguyen H.D.T."/>
            <person name="van Gent-Pelzer M.P.E."/>
            <person name="Joly D.L."/>
            <person name="van de Geest H.C."/>
            <person name="Bonants P.J.M."/>
            <person name="Smith D.S."/>
            <person name="Levesque C.A."/>
            <person name="van der Lee T.A.J."/>
        </authorList>
    </citation>
    <scope>NUCLEOTIDE SEQUENCE [LARGE SCALE GENOMIC DNA]</scope>
    <source>
        <strain evidence="9 11">LEV6574</strain>
        <strain evidence="8 10">MB42</strain>
    </source>
</reference>
<feature type="compositionally biased region" description="Acidic residues" evidence="6">
    <location>
        <begin position="62"/>
        <end position="86"/>
    </location>
</feature>
<dbReference type="SMART" id="SM00320">
    <property type="entry name" value="WD40"/>
    <property type="match status" value="3"/>
</dbReference>
<dbReference type="PROSITE" id="PS50294">
    <property type="entry name" value="WD_REPEATS_REGION"/>
    <property type="match status" value="2"/>
</dbReference>
<dbReference type="Pfam" id="PF12265">
    <property type="entry name" value="CAF1C_H4-bd"/>
    <property type="match status" value="1"/>
</dbReference>
<dbReference type="PANTHER" id="PTHR45903">
    <property type="entry name" value="GLUTAMATE-RICH WD REPEAT-CONTAINING PROTEIN 1"/>
    <property type="match status" value="1"/>
</dbReference>
<evidence type="ECO:0000313" key="11">
    <source>
        <dbReference type="Proteomes" id="UP000320475"/>
    </source>
</evidence>
<dbReference type="EMBL" id="QEAM01000219">
    <property type="protein sequence ID" value="TPX43538.1"/>
    <property type="molecule type" value="Genomic_DNA"/>
</dbReference>
<feature type="compositionally biased region" description="Low complexity" evidence="6">
    <location>
        <begin position="9"/>
        <end position="33"/>
    </location>
</feature>
<dbReference type="Gene3D" id="2.130.10.10">
    <property type="entry name" value="YVTN repeat-like/Quinoprotein amine dehydrogenase"/>
    <property type="match status" value="1"/>
</dbReference>
<comment type="subcellular location">
    <subcellularLocation>
        <location evidence="1">Nucleus</location>
    </subcellularLocation>
</comment>
<feature type="compositionally biased region" description="Polar residues" evidence="6">
    <location>
        <begin position="34"/>
        <end position="53"/>
    </location>
</feature>
<protein>
    <recommendedName>
        <fullName evidence="7">Histone-binding protein RBBP4-like N-terminal domain-containing protein</fullName>
    </recommendedName>
</protein>
<feature type="region of interest" description="Disordered" evidence="6">
    <location>
        <begin position="1"/>
        <end position="95"/>
    </location>
</feature>
<dbReference type="Proteomes" id="UP000320475">
    <property type="component" value="Unassembled WGS sequence"/>
</dbReference>
<evidence type="ECO:0000256" key="4">
    <source>
        <dbReference type="ARBA" id="ARBA00023242"/>
    </source>
</evidence>
<dbReference type="InterPro" id="IPR015943">
    <property type="entry name" value="WD40/YVTN_repeat-like_dom_sf"/>
</dbReference>
<dbReference type="PROSITE" id="PS50082">
    <property type="entry name" value="WD_REPEATS_2"/>
    <property type="match status" value="3"/>
</dbReference>
<gene>
    <name evidence="9" type="ORF">SeLEV6574_g04998</name>
    <name evidence="8" type="ORF">SeMB42_g06206</name>
</gene>
<feature type="repeat" description="WD" evidence="5">
    <location>
        <begin position="342"/>
        <end position="384"/>
    </location>
</feature>
<dbReference type="Proteomes" id="UP000317494">
    <property type="component" value="Unassembled WGS sequence"/>
</dbReference>
<dbReference type="OrthoDB" id="2161379at2759"/>
<feature type="repeat" description="WD" evidence="5">
    <location>
        <begin position="388"/>
        <end position="423"/>
    </location>
</feature>
<dbReference type="SUPFAM" id="SSF50978">
    <property type="entry name" value="WD40 repeat-like"/>
    <property type="match status" value="1"/>
</dbReference>
<dbReference type="PANTHER" id="PTHR45903:SF1">
    <property type="entry name" value="GLUTAMATE-RICH WD REPEAT-CONTAINING PROTEIN 1"/>
    <property type="match status" value="1"/>
</dbReference>
<sequence length="539" mass="59558">MGRKKRQLDAASAAAATQDTDATTSADSPSNSTLPTPASTPRQKSLKQDASQSIHDRPMSPAEDDLVFEDAWEDEEEGYSADEEADQAVMHQDSDEEDVMDYYSGKERTTQVQNDDEEEDVDVFLPGQELNEGEVLVPDNSAYEMLHFMGVEWPCLSLDFLASPIPKSCGASIFPVSVYMVAGSQAERPRDNKLYVMKASQLHRTKHDDENEMQDDDSDNLSDLDDDPILEYKTIPQNSGINRIRVMPHQDPSVQLAAAWSETGHVSIYNVAPYVNALDSPGYIVPKEASNPIGVVDHKKVEGYALDWSLVNPGGLLTGDVASNIYLTRKTTSSFETESTPFAAHTASVEDLQWSPTEQNVFASCSADGTVKIWDARANKRGKAQVSLQVHNTDVNVISWNRSVSHLLASGSESGEFSIWDLRHFHSTPTPRPAATFTFHKKPITSIEWHPTEASVLFLTCADDTCTIWDLSLERDPDEEKTLSTGPRKPVNDIPPQLLFVHQGQHEMKEGRWCRDAGREGVAVVTAVDGMAIFKTINA</sequence>
<proteinExistence type="predicted"/>
<dbReference type="GO" id="GO:0042254">
    <property type="term" value="P:ribosome biogenesis"/>
    <property type="evidence" value="ECO:0007669"/>
    <property type="project" value="TreeGrafter"/>
</dbReference>
<dbReference type="VEuPathDB" id="FungiDB:SeMB42_g06206"/>
<keyword evidence="2 5" id="KW-0853">WD repeat</keyword>
<dbReference type="AlphaFoldDB" id="A0A507CWQ3"/>
<evidence type="ECO:0000256" key="3">
    <source>
        <dbReference type="ARBA" id="ARBA00022737"/>
    </source>
</evidence>
<dbReference type="STRING" id="286115.A0A507CWQ3"/>
<name>A0A507CWQ3_9FUNG</name>
<evidence type="ECO:0000313" key="10">
    <source>
        <dbReference type="Proteomes" id="UP000317494"/>
    </source>
</evidence>
<evidence type="ECO:0000313" key="8">
    <source>
        <dbReference type="EMBL" id="TPX39887.1"/>
    </source>
</evidence>
<feature type="domain" description="Histone-binding protein RBBP4-like N-terminal" evidence="7">
    <location>
        <begin position="134"/>
        <end position="203"/>
    </location>
</feature>
<keyword evidence="10" id="KW-1185">Reference proteome</keyword>
<keyword evidence="4" id="KW-0539">Nucleus</keyword>
<evidence type="ECO:0000256" key="1">
    <source>
        <dbReference type="ARBA" id="ARBA00004123"/>
    </source>
</evidence>
<evidence type="ECO:0000313" key="9">
    <source>
        <dbReference type="EMBL" id="TPX43538.1"/>
    </source>
</evidence>
<feature type="region of interest" description="Disordered" evidence="6">
    <location>
        <begin position="203"/>
        <end position="227"/>
    </location>
</feature>
<feature type="repeat" description="WD" evidence="5">
    <location>
        <begin position="437"/>
        <end position="472"/>
    </location>
</feature>
<dbReference type="Pfam" id="PF00400">
    <property type="entry name" value="WD40"/>
    <property type="match status" value="3"/>
</dbReference>
<feature type="compositionally biased region" description="Acidic residues" evidence="6">
    <location>
        <begin position="210"/>
        <end position="227"/>
    </location>
</feature>
<comment type="caution">
    <text evidence="9">The sequence shown here is derived from an EMBL/GenBank/DDBJ whole genome shotgun (WGS) entry which is preliminary data.</text>
</comment>
<dbReference type="InterPro" id="IPR036322">
    <property type="entry name" value="WD40_repeat_dom_sf"/>
</dbReference>
<accession>A0A507CWQ3</accession>
<evidence type="ECO:0000256" key="2">
    <source>
        <dbReference type="ARBA" id="ARBA00022574"/>
    </source>
</evidence>
<keyword evidence="3" id="KW-0677">Repeat</keyword>
<dbReference type="InterPro" id="IPR001680">
    <property type="entry name" value="WD40_rpt"/>
</dbReference>
<organism evidence="9 11">
    <name type="scientific">Synchytrium endobioticum</name>
    <dbReference type="NCBI Taxonomy" id="286115"/>
    <lineage>
        <taxon>Eukaryota</taxon>
        <taxon>Fungi</taxon>
        <taxon>Fungi incertae sedis</taxon>
        <taxon>Chytridiomycota</taxon>
        <taxon>Chytridiomycota incertae sedis</taxon>
        <taxon>Chytridiomycetes</taxon>
        <taxon>Synchytriales</taxon>
        <taxon>Synchytriaceae</taxon>
        <taxon>Synchytrium</taxon>
    </lineage>
</organism>
<dbReference type="InterPro" id="IPR022052">
    <property type="entry name" value="Histone-bd_RBBP4-like_N"/>
</dbReference>
<dbReference type="InterPro" id="IPR051972">
    <property type="entry name" value="Glutamate-rich_WD_repeat"/>
</dbReference>
<evidence type="ECO:0000256" key="5">
    <source>
        <dbReference type="PROSITE-ProRule" id="PRU00221"/>
    </source>
</evidence>
<dbReference type="InterPro" id="IPR019775">
    <property type="entry name" value="WD40_repeat_CS"/>
</dbReference>